<evidence type="ECO:0000256" key="8">
    <source>
        <dbReference type="ARBA" id="ARBA00022723"/>
    </source>
</evidence>
<name>A0A9X2H894_9MICC</name>
<evidence type="ECO:0000256" key="12">
    <source>
        <dbReference type="ARBA" id="ARBA00029811"/>
    </source>
</evidence>
<feature type="domain" description="ERAP1-like C-terminal" evidence="15">
    <location>
        <begin position="530"/>
        <end position="847"/>
    </location>
</feature>
<feature type="domain" description="Aminopeptidase N-like N-terminal" evidence="16">
    <location>
        <begin position="117"/>
        <end position="197"/>
    </location>
</feature>
<dbReference type="GO" id="GO:0043171">
    <property type="term" value="P:peptide catabolic process"/>
    <property type="evidence" value="ECO:0007669"/>
    <property type="project" value="TreeGrafter"/>
</dbReference>
<evidence type="ECO:0000256" key="13">
    <source>
        <dbReference type="ARBA" id="ARBA00031533"/>
    </source>
</evidence>
<dbReference type="CDD" id="cd09602">
    <property type="entry name" value="M1_APN"/>
    <property type="match status" value="1"/>
</dbReference>
<evidence type="ECO:0000259" key="15">
    <source>
        <dbReference type="Pfam" id="PF11838"/>
    </source>
</evidence>
<dbReference type="FunFam" id="1.10.390.10:FF:000004">
    <property type="entry name" value="Aminopeptidase N"/>
    <property type="match status" value="1"/>
</dbReference>
<dbReference type="EMBL" id="JANAFB010000001">
    <property type="protein sequence ID" value="MCP3424536.1"/>
    <property type="molecule type" value="Genomic_DNA"/>
</dbReference>
<comment type="cofactor">
    <cofactor evidence="2">
        <name>Zn(2+)</name>
        <dbReference type="ChEBI" id="CHEBI:29105"/>
    </cofactor>
</comment>
<keyword evidence="7" id="KW-0645">Protease</keyword>
<accession>A0A9X2H894</accession>
<keyword evidence="9 17" id="KW-0378">Hydrolase</keyword>
<dbReference type="GO" id="GO:0005737">
    <property type="term" value="C:cytoplasm"/>
    <property type="evidence" value="ECO:0007669"/>
    <property type="project" value="TreeGrafter"/>
</dbReference>
<evidence type="ECO:0000256" key="1">
    <source>
        <dbReference type="ARBA" id="ARBA00000098"/>
    </source>
</evidence>
<sequence length="861" mass="93876">MRNENLTRDEASHRSALLRIDSYDVHLDLSNAADPELAAFPVRATVRFSADLALGAETFIEYIHHSIDAVRLNGEPLNRHDVVEGSRIRLPGLRAENELVVHGYSWFSRTGEGLHRFLDPEDGRAYLYTQYEPSDCRRVIPVFEQPDLKASFRFSVTAPAAWEVASNTTVVSSVPDPGDEGFSKRVFAPTRRISTYVTAILAGQYHAVDRLHRPGAHGGDPIPMTLYCRQALREHLDAEELFSLTSAGLDYFQGLFASPYPFGTYAQAFVPEYNLGAMENPGLVTLTESYLHPGGATRSQLEGRANVVMHEMSHMWFGDLVTMAWWSDLWLKESFAEYMGALAAAEVGGYEDSWVTFAQRRKAWAYRQDAYSTTHPIVADVADVEAAKQNFDGITYAKGAAVLKQLVAHVGFRAFVEASRLYFARHAYGTADLGDFLAALEESSGRDLRGWAEAWLRTSGVTGLEWDPGVEGGVRQTPSSDGTLLPHTLRARSFRLRDGRLEPAGEGELEVPAEGPARWAEGGLVDAADLVLLNRDDLTYALIGLPQRHLDAALAAGATLTDPIDRAVLGSTLWNLVREGRLDPARYAGHVLAGLAGEESATLLEASLGTASAAILDYLPPERRAAPLSELAAALRDLWDAAEEGSDAQRIVLAHGLRIARHAPELVQLARDVVAASAQAAPDDAALLRGLPVTEQLAWSARTALVLQDGMGAEELDRAAEARPGQEAEIGRARSAAAIPTPEAKAEAWRRLHNGELSNDLLSATAAGFALGDPALSAPYAEDYFEELPRVWEERTIGMASRFVTGLFPGVDSGVDVVGAARGLLPGEAELPRALRRLLTERIEDAERQLRVREAWATREG</sequence>
<dbReference type="InterPro" id="IPR014782">
    <property type="entry name" value="Peptidase_M1_dom"/>
</dbReference>
<dbReference type="AlphaFoldDB" id="A0A9X2H894"/>
<dbReference type="InterPro" id="IPR042097">
    <property type="entry name" value="Aminopeptidase_N-like_N_sf"/>
</dbReference>
<dbReference type="InterPro" id="IPR027268">
    <property type="entry name" value="Peptidase_M4/M1_CTD_sf"/>
</dbReference>
<keyword evidence="11" id="KW-0482">Metalloprotease</keyword>
<dbReference type="SUPFAM" id="SSF63737">
    <property type="entry name" value="Leukotriene A4 hydrolase N-terminal domain"/>
    <property type="match status" value="1"/>
</dbReference>
<dbReference type="Pfam" id="PF01433">
    <property type="entry name" value="Peptidase_M1"/>
    <property type="match status" value="1"/>
</dbReference>
<dbReference type="PANTHER" id="PTHR11533:SF174">
    <property type="entry name" value="PUROMYCIN-SENSITIVE AMINOPEPTIDASE-RELATED"/>
    <property type="match status" value="1"/>
</dbReference>
<evidence type="ECO:0000259" key="14">
    <source>
        <dbReference type="Pfam" id="PF01433"/>
    </source>
</evidence>
<dbReference type="GO" id="GO:0016285">
    <property type="term" value="F:alanyl aminopeptidase activity"/>
    <property type="evidence" value="ECO:0007669"/>
    <property type="project" value="UniProtKB-EC"/>
</dbReference>
<evidence type="ECO:0000256" key="3">
    <source>
        <dbReference type="ARBA" id="ARBA00010136"/>
    </source>
</evidence>
<protein>
    <recommendedName>
        <fullName evidence="5">Aminopeptidase N</fullName>
        <ecNumber evidence="4">3.4.11.2</ecNumber>
    </recommendedName>
    <alternativeName>
        <fullName evidence="12">Alanine aminopeptidase</fullName>
    </alternativeName>
    <alternativeName>
        <fullName evidence="13">Lysyl aminopeptidase</fullName>
    </alternativeName>
</protein>
<dbReference type="GO" id="GO:0042277">
    <property type="term" value="F:peptide binding"/>
    <property type="evidence" value="ECO:0007669"/>
    <property type="project" value="TreeGrafter"/>
</dbReference>
<keyword evidence="8" id="KW-0479">Metal-binding</keyword>
<dbReference type="InterPro" id="IPR001930">
    <property type="entry name" value="Peptidase_M1"/>
</dbReference>
<dbReference type="Pfam" id="PF17900">
    <property type="entry name" value="Peptidase_M1_N"/>
    <property type="match status" value="1"/>
</dbReference>
<evidence type="ECO:0000256" key="6">
    <source>
        <dbReference type="ARBA" id="ARBA00022438"/>
    </source>
</evidence>
<dbReference type="Gene3D" id="1.10.390.10">
    <property type="entry name" value="Neutral Protease Domain 2"/>
    <property type="match status" value="1"/>
</dbReference>
<proteinExistence type="inferred from homology"/>
<evidence type="ECO:0000256" key="2">
    <source>
        <dbReference type="ARBA" id="ARBA00001947"/>
    </source>
</evidence>
<dbReference type="Pfam" id="PF11838">
    <property type="entry name" value="ERAP1_C"/>
    <property type="match status" value="1"/>
</dbReference>
<dbReference type="InterPro" id="IPR050344">
    <property type="entry name" value="Peptidase_M1_aminopeptidases"/>
</dbReference>
<evidence type="ECO:0000256" key="11">
    <source>
        <dbReference type="ARBA" id="ARBA00023049"/>
    </source>
</evidence>
<dbReference type="Gene3D" id="2.60.40.1730">
    <property type="entry name" value="tricorn interacting facor f3 domain"/>
    <property type="match status" value="1"/>
</dbReference>
<dbReference type="GO" id="GO:0008270">
    <property type="term" value="F:zinc ion binding"/>
    <property type="evidence" value="ECO:0007669"/>
    <property type="project" value="InterPro"/>
</dbReference>
<keyword evidence="18" id="KW-1185">Reference proteome</keyword>
<dbReference type="InterPro" id="IPR045357">
    <property type="entry name" value="Aminopeptidase_N-like_N"/>
</dbReference>
<evidence type="ECO:0000256" key="4">
    <source>
        <dbReference type="ARBA" id="ARBA00012564"/>
    </source>
</evidence>
<dbReference type="EC" id="3.4.11.2" evidence="4"/>
<keyword evidence="6 17" id="KW-0031">Aminopeptidase</keyword>
<evidence type="ECO:0000259" key="16">
    <source>
        <dbReference type="Pfam" id="PF17900"/>
    </source>
</evidence>
<comment type="caution">
    <text evidence="17">The sequence shown here is derived from an EMBL/GenBank/DDBJ whole genome shotgun (WGS) entry which is preliminary data.</text>
</comment>
<evidence type="ECO:0000313" key="18">
    <source>
        <dbReference type="Proteomes" id="UP001139502"/>
    </source>
</evidence>
<dbReference type="GO" id="GO:0006508">
    <property type="term" value="P:proteolysis"/>
    <property type="evidence" value="ECO:0007669"/>
    <property type="project" value="UniProtKB-KW"/>
</dbReference>
<evidence type="ECO:0000256" key="10">
    <source>
        <dbReference type="ARBA" id="ARBA00022833"/>
    </source>
</evidence>
<reference evidence="17" key="1">
    <citation type="submission" date="2022-06" db="EMBL/GenBank/DDBJ databases">
        <title>Rothia sp. isolated from sandalwood seedling.</title>
        <authorList>
            <person name="Tuikhar N."/>
            <person name="Kirdat K."/>
            <person name="Thorat V."/>
            <person name="Swetha P."/>
            <person name="Padma S."/>
            <person name="Sundararaj R."/>
            <person name="Yadav A."/>
        </authorList>
    </citation>
    <scope>NUCLEOTIDE SEQUENCE</scope>
    <source>
        <strain evidence="17">AR01</strain>
    </source>
</reference>
<dbReference type="NCBIfam" id="TIGR02412">
    <property type="entry name" value="pepN_strep_liv"/>
    <property type="match status" value="1"/>
</dbReference>
<comment type="catalytic activity">
    <reaction evidence="1">
        <text>Release of an N-terminal amino acid, Xaa-|-Yaa- from a peptide, amide or arylamide. Xaa is preferably Ala, but may be most amino acids including Pro (slow action). When a terminal hydrophobic residue is followed by a prolyl residue, the two may be released as an intact Xaa-Pro dipeptide.</text>
        <dbReference type="EC" id="3.4.11.2"/>
    </reaction>
</comment>
<organism evidence="17 18">
    <name type="scientific">Rothia santali</name>
    <dbReference type="NCBI Taxonomy" id="2949643"/>
    <lineage>
        <taxon>Bacteria</taxon>
        <taxon>Bacillati</taxon>
        <taxon>Actinomycetota</taxon>
        <taxon>Actinomycetes</taxon>
        <taxon>Micrococcales</taxon>
        <taxon>Micrococcaceae</taxon>
        <taxon>Rothia</taxon>
    </lineage>
</organism>
<feature type="domain" description="Peptidase M1 membrane alanine aminopeptidase" evidence="14">
    <location>
        <begin position="245"/>
        <end position="455"/>
    </location>
</feature>
<evidence type="ECO:0000313" key="17">
    <source>
        <dbReference type="EMBL" id="MCP3424536.1"/>
    </source>
</evidence>
<dbReference type="InterPro" id="IPR012778">
    <property type="entry name" value="Pept_M1_aminopeptidase"/>
</dbReference>
<evidence type="ECO:0000256" key="7">
    <source>
        <dbReference type="ARBA" id="ARBA00022670"/>
    </source>
</evidence>
<dbReference type="InterPro" id="IPR024571">
    <property type="entry name" value="ERAP1-like_C_dom"/>
</dbReference>
<dbReference type="GO" id="GO:0005615">
    <property type="term" value="C:extracellular space"/>
    <property type="evidence" value="ECO:0007669"/>
    <property type="project" value="TreeGrafter"/>
</dbReference>
<dbReference type="GO" id="GO:0016020">
    <property type="term" value="C:membrane"/>
    <property type="evidence" value="ECO:0007669"/>
    <property type="project" value="TreeGrafter"/>
</dbReference>
<dbReference type="PANTHER" id="PTHR11533">
    <property type="entry name" value="PROTEASE M1 ZINC METALLOPROTEASE"/>
    <property type="match status" value="1"/>
</dbReference>
<dbReference type="PRINTS" id="PR00756">
    <property type="entry name" value="ALADIPTASE"/>
</dbReference>
<comment type="similarity">
    <text evidence="3">Belongs to the peptidase M1 family.</text>
</comment>
<keyword evidence="10" id="KW-0862">Zinc</keyword>
<dbReference type="Proteomes" id="UP001139502">
    <property type="component" value="Unassembled WGS sequence"/>
</dbReference>
<dbReference type="SUPFAM" id="SSF55486">
    <property type="entry name" value="Metalloproteases ('zincins'), catalytic domain"/>
    <property type="match status" value="1"/>
</dbReference>
<gene>
    <name evidence="17" type="primary">pepN</name>
    <name evidence="17" type="ORF">NBM05_00405</name>
</gene>
<evidence type="ECO:0000256" key="9">
    <source>
        <dbReference type="ARBA" id="ARBA00022801"/>
    </source>
</evidence>
<evidence type="ECO:0000256" key="5">
    <source>
        <dbReference type="ARBA" id="ARBA00015611"/>
    </source>
</evidence>
<dbReference type="RefSeq" id="WP_254164169.1">
    <property type="nucleotide sequence ID" value="NZ_JANAFB010000001.1"/>
</dbReference>
<dbReference type="GO" id="GO:0070006">
    <property type="term" value="F:metalloaminopeptidase activity"/>
    <property type="evidence" value="ECO:0007669"/>
    <property type="project" value="TreeGrafter"/>
</dbReference>